<gene>
    <name evidence="1" type="ORF">GSOID_T00013275001</name>
</gene>
<accession>E4WZC0</accession>
<keyword evidence="2" id="KW-1185">Reference proteome</keyword>
<dbReference type="EMBL" id="FN653019">
    <property type="protein sequence ID" value="CBY22516.1"/>
    <property type="molecule type" value="Genomic_DNA"/>
</dbReference>
<dbReference type="AlphaFoldDB" id="E4WZC0"/>
<proteinExistence type="predicted"/>
<dbReference type="InParanoid" id="E4WZC0"/>
<evidence type="ECO:0000313" key="2">
    <source>
        <dbReference type="Proteomes" id="UP000001307"/>
    </source>
</evidence>
<protein>
    <submittedName>
        <fullName evidence="1">Uncharacterized protein</fullName>
    </submittedName>
</protein>
<name>E4WZC0_OIKDI</name>
<evidence type="ECO:0000313" key="1">
    <source>
        <dbReference type="EMBL" id="CBY22516.1"/>
    </source>
</evidence>
<sequence length="264" mass="30325">MDFTDEKHITKLLADQVKKQEHDRKAQAAHVPISRAEYLASKQSNCPETEKLRLEIADLKEDLQAADDVINDDLIPKLQTKRAALKRCREIEAEETDKWSDEDASFYQKETPEELKRDIAALEHEKLAKYSYKSTVTKYMKEKVARIFELEHTDTENTTTKATKDPVTGEAKYALICVGTRNLPQPDGEGLVEMGREFRQFCCSTATQRTFLKDDLLKLLTRYQNAMGPELTERKVTERIKDTLINNPDMPRREALMSLQVGNS</sequence>
<dbReference type="Proteomes" id="UP000001307">
    <property type="component" value="Unassembled WGS sequence"/>
</dbReference>
<reference evidence="1" key="1">
    <citation type="journal article" date="2010" name="Science">
        <title>Plasticity of animal genome architecture unmasked by rapid evolution of a pelagic tunicate.</title>
        <authorList>
            <person name="Denoeud F."/>
            <person name="Henriet S."/>
            <person name="Mungpakdee S."/>
            <person name="Aury J.M."/>
            <person name="Da Silva C."/>
            <person name="Brinkmann H."/>
            <person name="Mikhaleva J."/>
            <person name="Olsen L.C."/>
            <person name="Jubin C."/>
            <person name="Canestro C."/>
            <person name="Bouquet J.M."/>
            <person name="Danks G."/>
            <person name="Poulain J."/>
            <person name="Campsteijn C."/>
            <person name="Adamski M."/>
            <person name="Cross I."/>
            <person name="Yadetie F."/>
            <person name="Muffato M."/>
            <person name="Louis A."/>
            <person name="Butcher S."/>
            <person name="Tsagkogeorga G."/>
            <person name="Konrad A."/>
            <person name="Singh S."/>
            <person name="Jensen M.F."/>
            <person name="Cong E.H."/>
            <person name="Eikeseth-Otteraa H."/>
            <person name="Noel B."/>
            <person name="Anthouard V."/>
            <person name="Porcel B.M."/>
            <person name="Kachouri-Lafond R."/>
            <person name="Nishino A."/>
            <person name="Ugolini M."/>
            <person name="Chourrout P."/>
            <person name="Nishida H."/>
            <person name="Aasland R."/>
            <person name="Huzurbazar S."/>
            <person name="Westhof E."/>
            <person name="Delsuc F."/>
            <person name="Lehrach H."/>
            <person name="Reinhardt R."/>
            <person name="Weissenbach J."/>
            <person name="Roy S.W."/>
            <person name="Artiguenave F."/>
            <person name="Postlethwait J.H."/>
            <person name="Manak J.R."/>
            <person name="Thompson E.M."/>
            <person name="Jaillon O."/>
            <person name="Du Pasquier L."/>
            <person name="Boudinot P."/>
            <person name="Liberles D.A."/>
            <person name="Volff J.N."/>
            <person name="Philippe H."/>
            <person name="Lenhard B."/>
            <person name="Roest Crollius H."/>
            <person name="Wincker P."/>
            <person name="Chourrout D."/>
        </authorList>
    </citation>
    <scope>NUCLEOTIDE SEQUENCE [LARGE SCALE GENOMIC DNA]</scope>
</reference>
<organism evidence="1">
    <name type="scientific">Oikopleura dioica</name>
    <name type="common">Tunicate</name>
    <dbReference type="NCBI Taxonomy" id="34765"/>
    <lineage>
        <taxon>Eukaryota</taxon>
        <taxon>Metazoa</taxon>
        <taxon>Chordata</taxon>
        <taxon>Tunicata</taxon>
        <taxon>Appendicularia</taxon>
        <taxon>Copelata</taxon>
        <taxon>Oikopleuridae</taxon>
        <taxon>Oikopleura</taxon>
    </lineage>
</organism>